<evidence type="ECO:0000313" key="2">
    <source>
        <dbReference type="Proteomes" id="UP001148737"/>
    </source>
</evidence>
<reference evidence="1" key="1">
    <citation type="submission" date="2022-07" db="EMBL/GenBank/DDBJ databases">
        <title>Genome Sequence of Lecanicillium saksenae.</title>
        <authorList>
            <person name="Buettner E."/>
        </authorList>
    </citation>
    <scope>NUCLEOTIDE SEQUENCE</scope>
    <source>
        <strain evidence="1">VT-O1</strain>
    </source>
</reference>
<protein>
    <submittedName>
        <fullName evidence="1">Uncharacterized protein</fullName>
    </submittedName>
</protein>
<comment type="caution">
    <text evidence="1">The sequence shown here is derived from an EMBL/GenBank/DDBJ whole genome shotgun (WGS) entry which is preliminary data.</text>
</comment>
<evidence type="ECO:0000313" key="1">
    <source>
        <dbReference type="EMBL" id="KAJ3485243.1"/>
    </source>
</evidence>
<dbReference type="EMBL" id="JANAKD010000972">
    <property type="protein sequence ID" value="KAJ3485243.1"/>
    <property type="molecule type" value="Genomic_DNA"/>
</dbReference>
<proteinExistence type="predicted"/>
<organism evidence="1 2">
    <name type="scientific">Lecanicillium saksenae</name>
    <dbReference type="NCBI Taxonomy" id="468837"/>
    <lineage>
        <taxon>Eukaryota</taxon>
        <taxon>Fungi</taxon>
        <taxon>Dikarya</taxon>
        <taxon>Ascomycota</taxon>
        <taxon>Pezizomycotina</taxon>
        <taxon>Sordariomycetes</taxon>
        <taxon>Hypocreomycetidae</taxon>
        <taxon>Hypocreales</taxon>
        <taxon>Cordycipitaceae</taxon>
        <taxon>Lecanicillium</taxon>
    </lineage>
</organism>
<sequence>MPGSSHNLPGRPLELHIRRDSRPTESDDIERLLSSSFYPGASSSYNHTGPSPAYSAVFLDDDNGYSPEQQTTDSQSPDNTRATRNKRRAPPAQSKTAGTKRKSDAGENEGPGERRRKQIREAQRAYRQRKISQTAYLEERVKQLEGAIENMSSVVLSFSEELIGSNILCCQSDLTNRLRDALATCLSLVRETGSGALREDSSDEAEPNNPAGHGSMALVPSIPPMMPAKPIRHQEHLGNKPTRT</sequence>
<dbReference type="Proteomes" id="UP001148737">
    <property type="component" value="Unassembled WGS sequence"/>
</dbReference>
<name>A0ACC1QRN5_9HYPO</name>
<keyword evidence="2" id="KW-1185">Reference proteome</keyword>
<gene>
    <name evidence="1" type="ORF">NLG97_g6857</name>
</gene>
<accession>A0ACC1QRN5</accession>